<keyword evidence="3" id="KW-1185">Reference proteome</keyword>
<dbReference type="OrthoDB" id="9451863at2759"/>
<evidence type="ECO:0000313" key="3">
    <source>
        <dbReference type="Proteomes" id="UP000010556"/>
    </source>
</evidence>
<feature type="region of interest" description="Disordered" evidence="1">
    <location>
        <begin position="1"/>
        <end position="23"/>
    </location>
</feature>
<feature type="region of interest" description="Disordered" evidence="1">
    <location>
        <begin position="48"/>
        <end position="67"/>
    </location>
</feature>
<dbReference type="eggNOG" id="ENOG502S11C">
    <property type="taxonomic scope" value="Eukaryota"/>
</dbReference>
<proteinExistence type="predicted"/>
<dbReference type="PANTHER" id="PTHR37337">
    <property type="entry name" value="COILED-COIL DOMAIN-CONTAINING GLUTAMATE-RICH PROTEIN 1"/>
    <property type="match status" value="1"/>
</dbReference>
<gene>
    <name evidence="2" type="ORF">MDA_GLEAN10011258</name>
</gene>
<dbReference type="Proteomes" id="UP000010556">
    <property type="component" value="Unassembled WGS sequence"/>
</dbReference>
<dbReference type="InterPro" id="IPR027889">
    <property type="entry name" value="CCER1"/>
</dbReference>
<dbReference type="Pfam" id="PF15482">
    <property type="entry name" value="CCER1"/>
    <property type="match status" value="1"/>
</dbReference>
<organism evidence="2 3">
    <name type="scientific">Myotis davidii</name>
    <name type="common">David's myotis</name>
    <dbReference type="NCBI Taxonomy" id="225400"/>
    <lineage>
        <taxon>Eukaryota</taxon>
        <taxon>Metazoa</taxon>
        <taxon>Chordata</taxon>
        <taxon>Craniata</taxon>
        <taxon>Vertebrata</taxon>
        <taxon>Euteleostomi</taxon>
        <taxon>Mammalia</taxon>
        <taxon>Eutheria</taxon>
        <taxon>Laurasiatheria</taxon>
        <taxon>Chiroptera</taxon>
        <taxon>Yangochiroptera</taxon>
        <taxon>Vespertilionidae</taxon>
        <taxon>Myotis</taxon>
    </lineage>
</organism>
<dbReference type="KEGG" id="myd:102757214"/>
<feature type="compositionally biased region" description="Basic and acidic residues" evidence="1">
    <location>
        <begin position="1"/>
        <end position="10"/>
    </location>
</feature>
<dbReference type="PANTHER" id="PTHR37337:SF1">
    <property type="entry name" value="COILED-COIL DOMAIN-CONTAINING GLUTAMATE-RICH PROTEIN 1"/>
    <property type="match status" value="1"/>
</dbReference>
<dbReference type="AlphaFoldDB" id="L5M5H3"/>
<evidence type="ECO:0000313" key="2">
    <source>
        <dbReference type="EMBL" id="ELK33572.1"/>
    </source>
</evidence>
<reference evidence="3" key="1">
    <citation type="journal article" date="2013" name="Science">
        <title>Comparative analysis of bat genomes provides insight into the evolution of flight and immunity.</title>
        <authorList>
            <person name="Zhang G."/>
            <person name="Cowled C."/>
            <person name="Shi Z."/>
            <person name="Huang Z."/>
            <person name="Bishop-Lilly K.A."/>
            <person name="Fang X."/>
            <person name="Wynne J.W."/>
            <person name="Xiong Z."/>
            <person name="Baker M.L."/>
            <person name="Zhao W."/>
            <person name="Tachedjian M."/>
            <person name="Zhu Y."/>
            <person name="Zhou P."/>
            <person name="Jiang X."/>
            <person name="Ng J."/>
            <person name="Yang L."/>
            <person name="Wu L."/>
            <person name="Xiao J."/>
            <person name="Feng Y."/>
            <person name="Chen Y."/>
            <person name="Sun X."/>
            <person name="Zhang Y."/>
            <person name="Marsh G.A."/>
            <person name="Crameri G."/>
            <person name="Broder C.C."/>
            <person name="Frey K.G."/>
            <person name="Wang L.F."/>
            <person name="Wang J."/>
        </authorList>
    </citation>
    <scope>NUCLEOTIDE SEQUENCE [LARGE SCALE GENOMIC DNA]</scope>
</reference>
<feature type="region of interest" description="Disordered" evidence="1">
    <location>
        <begin position="133"/>
        <end position="156"/>
    </location>
</feature>
<name>L5M5H3_MYODS</name>
<feature type="compositionally biased region" description="Basic residues" evidence="1">
    <location>
        <begin position="135"/>
        <end position="144"/>
    </location>
</feature>
<evidence type="ECO:0008006" key="4">
    <source>
        <dbReference type="Google" id="ProtNLM"/>
    </source>
</evidence>
<sequence length="401" mass="45879">MTQTLHKREAPPNLGGGWAASAPFRSWSSCHRRRRGVPIYKRRQHYGPKAEYEPQRKQPKPRYGPGPWFQPPPSPYWSMYSNWGCWGGPWCPPPMGHRKPPSPGLVARMYGLHPVCLCCCFCWRGPWNPGWGRAPVRKKRRRQPSRPVPRSPSAEVSPLLQPVDLYGWRAPGLQAPRNTTQFIMDQIYEDMRQQEKLERQQEALRAQQAQAGGNDAPPSGDEEDADMQDTLYGFGQNPSLAFSPAPEEEENHSPAPQLVEEEEEEKDDAECDEEECDEEECDEEECDEECDGKDEESEEEESEEEEDEEAEAQDEEAVEEAEDVEEVVEEEEAEEIEEKEEGLEEEEQRGEENHLPLEMPLSFLMAEEERANFIDCPHLSPEQVTPKVSPEALLMLQGTDC</sequence>
<dbReference type="EMBL" id="KB104095">
    <property type="protein sequence ID" value="ELK33572.1"/>
    <property type="molecule type" value="Genomic_DNA"/>
</dbReference>
<protein>
    <recommendedName>
        <fullName evidence="4">Coiled-coil domain-containing glutamate-rich protein 1</fullName>
    </recommendedName>
</protein>
<accession>L5M5H3</accession>
<dbReference type="InterPro" id="IPR052696">
    <property type="entry name" value="Coiled-coil_domain"/>
</dbReference>
<evidence type="ECO:0000256" key="1">
    <source>
        <dbReference type="SAM" id="MobiDB-lite"/>
    </source>
</evidence>
<feature type="compositionally biased region" description="Acidic residues" evidence="1">
    <location>
        <begin position="259"/>
        <end position="349"/>
    </location>
</feature>
<feature type="region of interest" description="Disordered" evidence="1">
    <location>
        <begin position="194"/>
        <end position="356"/>
    </location>
</feature>